<evidence type="ECO:0000313" key="2">
    <source>
        <dbReference type="Proteomes" id="UP000466863"/>
    </source>
</evidence>
<dbReference type="AlphaFoldDB" id="A0A6I1WGV1"/>
<accession>A0A6I1WGV1</accession>
<dbReference type="RefSeq" id="WP_153355322.1">
    <property type="nucleotide sequence ID" value="NZ_WIVV01000003.1"/>
</dbReference>
<dbReference type="InterPro" id="IPR018755">
    <property type="entry name" value="Phage_Mu_Gp48"/>
</dbReference>
<dbReference type="Proteomes" id="UP000466863">
    <property type="component" value="Unassembled WGS sequence"/>
</dbReference>
<sequence>MSDVLIEQLQTLLPPVSYDPEGKVLVAQLTAEGTVLGDALESLEAIESAIFPSTAGDYIADWERTYNLTPAVGASQEERVQAVEAAMADLGGQSVPYFIRLAALFGVPATIESFREPVVGQLNAGDPIYSGDWPFTWRMNAPLSAFKAVAMESRITDRRPGNTDVVFGYGKEVVDGITDKVDQLFNAIHYVVPAAVIGIEDL</sequence>
<reference evidence="1 2" key="1">
    <citation type="submission" date="2019-10" db="EMBL/GenBank/DDBJ databases">
        <title>Evaluation of single-gene subtyping targets for Pseudomonas.</title>
        <authorList>
            <person name="Reichler S.J."/>
            <person name="Orsi R.H."/>
            <person name="Wiedmann M."/>
            <person name="Martin N.H."/>
            <person name="Murphy S.I."/>
        </authorList>
    </citation>
    <scope>NUCLEOTIDE SEQUENCE [LARGE SCALE GENOMIC DNA]</scope>
    <source>
        <strain evidence="1 2">FSL R10-1876</strain>
    </source>
</reference>
<dbReference type="Pfam" id="PF10076">
    <property type="entry name" value="Phage_Mu_Gp48"/>
    <property type="match status" value="1"/>
</dbReference>
<dbReference type="EMBL" id="WIVV01000003">
    <property type="protein sequence ID" value="MQU41128.1"/>
    <property type="molecule type" value="Genomic_DNA"/>
</dbReference>
<protein>
    <submittedName>
        <fullName evidence="1">DUF2313 domain-containing protein</fullName>
    </submittedName>
</protein>
<organism evidence="1 2">
    <name type="scientific">Pseudomonas helleri</name>
    <dbReference type="NCBI Taxonomy" id="1608996"/>
    <lineage>
        <taxon>Bacteria</taxon>
        <taxon>Pseudomonadati</taxon>
        <taxon>Pseudomonadota</taxon>
        <taxon>Gammaproteobacteria</taxon>
        <taxon>Pseudomonadales</taxon>
        <taxon>Pseudomonadaceae</taxon>
        <taxon>Pseudomonas</taxon>
    </lineage>
</organism>
<gene>
    <name evidence="1" type="ORF">GHO28_01215</name>
</gene>
<evidence type="ECO:0000313" key="1">
    <source>
        <dbReference type="EMBL" id="MQU41128.1"/>
    </source>
</evidence>
<name>A0A6I1WGV1_9PSED</name>
<comment type="caution">
    <text evidence="1">The sequence shown here is derived from an EMBL/GenBank/DDBJ whole genome shotgun (WGS) entry which is preliminary data.</text>
</comment>
<proteinExistence type="predicted"/>